<accession>A0A2Z7C8V2</accession>
<name>A0A2Z7C8V2_9LAMI</name>
<proteinExistence type="predicted"/>
<evidence type="ECO:0000313" key="2">
    <source>
        <dbReference type="Proteomes" id="UP000250235"/>
    </source>
</evidence>
<reference evidence="1 2" key="1">
    <citation type="journal article" date="2015" name="Proc. Natl. Acad. Sci. U.S.A.">
        <title>The resurrection genome of Boea hygrometrica: A blueprint for survival of dehydration.</title>
        <authorList>
            <person name="Xiao L."/>
            <person name="Yang G."/>
            <person name="Zhang L."/>
            <person name="Yang X."/>
            <person name="Zhao S."/>
            <person name="Ji Z."/>
            <person name="Zhou Q."/>
            <person name="Hu M."/>
            <person name="Wang Y."/>
            <person name="Chen M."/>
            <person name="Xu Y."/>
            <person name="Jin H."/>
            <person name="Xiao X."/>
            <person name="Hu G."/>
            <person name="Bao F."/>
            <person name="Hu Y."/>
            <person name="Wan P."/>
            <person name="Li L."/>
            <person name="Deng X."/>
            <person name="Kuang T."/>
            <person name="Xiang C."/>
            <person name="Zhu J.K."/>
            <person name="Oliver M.J."/>
            <person name="He Y."/>
        </authorList>
    </citation>
    <scope>NUCLEOTIDE SEQUENCE [LARGE SCALE GENOMIC DNA]</scope>
    <source>
        <strain evidence="2">cv. XS01</strain>
    </source>
</reference>
<dbReference type="Proteomes" id="UP000250235">
    <property type="component" value="Unassembled WGS sequence"/>
</dbReference>
<gene>
    <name evidence="1" type="ORF">F511_29109</name>
</gene>
<sequence length="134" mass="14819">MLYCEDSSHLETSRCPGSTARGASRVPTERFTRDAESCKCSNKENKHCEFVYGSSKLNLLRPPSSVIGKDPLEDFDCSYPCYNPILRPAAARTLATTAHQPASCVCLTHFFTVSVRKATDTSLTSQCGRQHRLV</sequence>
<evidence type="ECO:0000313" key="1">
    <source>
        <dbReference type="EMBL" id="KZV43325.1"/>
    </source>
</evidence>
<keyword evidence="2" id="KW-1185">Reference proteome</keyword>
<protein>
    <submittedName>
        <fullName evidence="1">Uncharacterized protein</fullName>
    </submittedName>
</protein>
<dbReference type="AlphaFoldDB" id="A0A2Z7C8V2"/>
<organism evidence="1 2">
    <name type="scientific">Dorcoceras hygrometricum</name>
    <dbReference type="NCBI Taxonomy" id="472368"/>
    <lineage>
        <taxon>Eukaryota</taxon>
        <taxon>Viridiplantae</taxon>
        <taxon>Streptophyta</taxon>
        <taxon>Embryophyta</taxon>
        <taxon>Tracheophyta</taxon>
        <taxon>Spermatophyta</taxon>
        <taxon>Magnoliopsida</taxon>
        <taxon>eudicotyledons</taxon>
        <taxon>Gunneridae</taxon>
        <taxon>Pentapetalae</taxon>
        <taxon>asterids</taxon>
        <taxon>lamiids</taxon>
        <taxon>Lamiales</taxon>
        <taxon>Gesneriaceae</taxon>
        <taxon>Didymocarpoideae</taxon>
        <taxon>Trichosporeae</taxon>
        <taxon>Loxocarpinae</taxon>
        <taxon>Dorcoceras</taxon>
    </lineage>
</organism>
<dbReference type="EMBL" id="KQ998132">
    <property type="protein sequence ID" value="KZV43325.1"/>
    <property type="molecule type" value="Genomic_DNA"/>
</dbReference>